<dbReference type="PROSITE" id="PS50235">
    <property type="entry name" value="USP_3"/>
    <property type="match status" value="1"/>
</dbReference>
<feature type="region of interest" description="Disordered" evidence="2">
    <location>
        <begin position="1151"/>
        <end position="1188"/>
    </location>
</feature>
<dbReference type="PANTHER" id="PTHR24006:SF702">
    <property type="entry name" value="UBIQUITIN CARBOXYL-TERMINAL HYDROLASE 47"/>
    <property type="match status" value="1"/>
</dbReference>
<dbReference type="SUPFAM" id="SSF54001">
    <property type="entry name" value="Cysteine proteinases"/>
    <property type="match status" value="1"/>
</dbReference>
<evidence type="ECO:0000256" key="2">
    <source>
        <dbReference type="SAM" id="MobiDB-lite"/>
    </source>
</evidence>
<dbReference type="EMBL" id="LDAU01000110">
    <property type="protein sequence ID" value="KRX04853.1"/>
    <property type="molecule type" value="Genomic_DNA"/>
</dbReference>
<feature type="compositionally biased region" description="Basic and acidic residues" evidence="2">
    <location>
        <begin position="333"/>
        <end position="385"/>
    </location>
</feature>
<accession>A0A0V0QSH0</accession>
<dbReference type="InterPro" id="IPR018200">
    <property type="entry name" value="USP_CS"/>
</dbReference>
<dbReference type="InParanoid" id="A0A0V0QSH0"/>
<dbReference type="OrthoDB" id="289038at2759"/>
<dbReference type="Pfam" id="PF00443">
    <property type="entry name" value="UCH"/>
    <property type="match status" value="1"/>
</dbReference>
<dbReference type="GO" id="GO:0005634">
    <property type="term" value="C:nucleus"/>
    <property type="evidence" value="ECO:0007669"/>
    <property type="project" value="TreeGrafter"/>
</dbReference>
<dbReference type="GO" id="GO:0004843">
    <property type="term" value="F:cysteine-type deubiquitinase activity"/>
    <property type="evidence" value="ECO:0007669"/>
    <property type="project" value="InterPro"/>
</dbReference>
<feature type="domain" description="USP" evidence="3">
    <location>
        <begin position="10"/>
        <end position="566"/>
    </location>
</feature>
<gene>
    <name evidence="4" type="ORF">PPERSA_06487</name>
</gene>
<protein>
    <recommendedName>
        <fullName evidence="3">USP domain-containing protein</fullName>
    </recommendedName>
</protein>
<dbReference type="InterPro" id="IPR001394">
    <property type="entry name" value="Peptidase_C19_UCH"/>
</dbReference>
<dbReference type="PROSITE" id="PS00972">
    <property type="entry name" value="USP_1"/>
    <property type="match status" value="1"/>
</dbReference>
<keyword evidence="1" id="KW-0175">Coiled coil</keyword>
<dbReference type="Proteomes" id="UP000054937">
    <property type="component" value="Unassembled WGS sequence"/>
</dbReference>
<dbReference type="GO" id="GO:0016579">
    <property type="term" value="P:protein deubiquitination"/>
    <property type="evidence" value="ECO:0007669"/>
    <property type="project" value="InterPro"/>
</dbReference>
<keyword evidence="5" id="KW-1185">Reference proteome</keyword>
<feature type="compositionally biased region" description="Low complexity" evidence="2">
    <location>
        <begin position="1163"/>
        <end position="1186"/>
    </location>
</feature>
<dbReference type="GO" id="GO:0005829">
    <property type="term" value="C:cytosol"/>
    <property type="evidence" value="ECO:0007669"/>
    <property type="project" value="TreeGrafter"/>
</dbReference>
<dbReference type="PANTHER" id="PTHR24006">
    <property type="entry name" value="UBIQUITIN CARBOXYL-TERMINAL HYDROLASE"/>
    <property type="match status" value="1"/>
</dbReference>
<evidence type="ECO:0000313" key="5">
    <source>
        <dbReference type="Proteomes" id="UP000054937"/>
    </source>
</evidence>
<dbReference type="PROSITE" id="PS00973">
    <property type="entry name" value="USP_2"/>
    <property type="match status" value="1"/>
</dbReference>
<sequence length="1420" mass="167636">MNKDQNIRYSGLTNHGATCYMNSLLQTLFMTPEFRNRLFEWKFDEKVQHEEDSTPLQLQILFSQMAEKKYKYCNTKALIKPVMEEFQQQDIQEFTRVLFHTIEVSCDSTWLNEIYQGAVENYIHCKNCKQDSTRIEFFQDITITVRSIFDNVHNNSLEKALKFYLKPEHLEGSNAYFCEKCNEKQEAVKGTRFKQLPDILTFTLSRFELDFETFMRKKINHFVHYPYILNMNKFMKDYDSIDAYDPPLVDPEEEKKIQEKVQKSTPALANEINSQIQNQKILPKRKASFDQNTQQSQENQLFEDIKVVNNHFADDSTLVKSKDKDSSNFLTETEQKQKIKEDINNLQKSKQEFDKILGSKNKKSEKQPEQKQEKEDNKKEKEKQVKFNLNPALISNMDEIFNVDEMFNTNTDEIWDPLDPRFSLQQGQNKEAQGEKNSALPKITEEEQKELDEKLAEEKKQELQKQFEDLVNKKNENQSQIQQSIEEYLKEGEHVYELYAVNVHAGGAMGGHYYSYVKSFENQMWQCFNDTNVSSTDPSCIQAVYGEQNPKFNSGSSAYVLHYRKVGKNKNLETLVEPPSYIKEMLEKEEKRMEEQRIKEEKLKAEKQQMITIKVIYKNQTKPIDIKKTETLQNLLTLIKIEHNILIPDEDWRLRLFNQHEQVMRDTYEGKEDQQLQDLKIESYRTYIVETKQSGQKFEEYDAKAIQINLAIWRQNITSLDDQGLDSKMISKRPDTTTLQQLLETITDIFDIQQEKIVLVKRKINNDKYSEIININEECLQKTLDKFDFYNQIQLYIEEKDENNQIQELWEKEFEMDKTRCIIQYNYPIPENVKSHPPMDLRLVIDNRRTIRELKQQIAKNLNLDMNNFIIKKNGISSEFTKMDSKICENAIRNRGSIICKFGTPSNPGEFKFQFILGQLSKEKTDKISYDFEDLSSKIGEFNIHQDINILELKKILSQKLKEKNVIDIIPEKLRLSERVGDRLTTHIFKYIEEREQQQEGEILLYAKLWDVMNFELSEAKELFIDKNATLHQFAEIVSILFDQKIEQLQGVSQQSISIVQFDRTKLLDIEEWTDLYMSQNELQGGPWFCQDGMLIIVRNNQQNADVEQLKQKYGTQMDGVVPTYQGPVNAKPNKKYIPEKAMTITIKKKQNQENENQENQDTENTNQEQNKTQSENQNFQSNQNDSDNDQEYLKEYLENQNQIENKFGDTSRLFALQIALENQRELCEQIPEIISIIEEENPKEVQIVWYIQMQIINEKSLYYQHNINLTIIFTESILKGGMPMILVKEPLFHPNIEYNKENSNYFGFQGLNRFDYLSLRDEFDAYLNELFAQVTICRLINQLDSPNISNGIFILNKEAGELYQKEDKTDLKQISTQKLVEIVQHYQQFSSSAEHCFNIQEQKKFFLLLNFLQKVSKII</sequence>
<dbReference type="InterPro" id="IPR050164">
    <property type="entry name" value="Peptidase_C19"/>
</dbReference>
<feature type="coiled-coil region" evidence="1">
    <location>
        <begin position="444"/>
        <end position="491"/>
    </location>
</feature>
<evidence type="ECO:0000256" key="1">
    <source>
        <dbReference type="SAM" id="Coils"/>
    </source>
</evidence>
<name>A0A0V0QSH0_PSEPJ</name>
<proteinExistence type="predicted"/>
<dbReference type="Gene3D" id="3.90.70.10">
    <property type="entry name" value="Cysteine proteinases"/>
    <property type="match status" value="2"/>
</dbReference>
<dbReference type="InterPro" id="IPR038765">
    <property type="entry name" value="Papain-like_cys_pep_sf"/>
</dbReference>
<dbReference type="InterPro" id="IPR028889">
    <property type="entry name" value="USP"/>
</dbReference>
<feature type="region of interest" description="Disordered" evidence="2">
    <location>
        <begin position="319"/>
        <end position="386"/>
    </location>
</feature>
<organism evidence="4 5">
    <name type="scientific">Pseudocohnilembus persalinus</name>
    <name type="common">Ciliate</name>
    <dbReference type="NCBI Taxonomy" id="266149"/>
    <lineage>
        <taxon>Eukaryota</taxon>
        <taxon>Sar</taxon>
        <taxon>Alveolata</taxon>
        <taxon>Ciliophora</taxon>
        <taxon>Intramacronucleata</taxon>
        <taxon>Oligohymenophorea</taxon>
        <taxon>Scuticociliatia</taxon>
        <taxon>Philasterida</taxon>
        <taxon>Pseudocohnilembidae</taxon>
        <taxon>Pseudocohnilembus</taxon>
    </lineage>
</organism>
<reference evidence="4 5" key="1">
    <citation type="journal article" date="2015" name="Sci. Rep.">
        <title>Genome of the facultative scuticociliatosis pathogen Pseudocohnilembus persalinus provides insight into its virulence through horizontal gene transfer.</title>
        <authorList>
            <person name="Xiong J."/>
            <person name="Wang G."/>
            <person name="Cheng J."/>
            <person name="Tian M."/>
            <person name="Pan X."/>
            <person name="Warren A."/>
            <person name="Jiang C."/>
            <person name="Yuan D."/>
            <person name="Miao W."/>
        </authorList>
    </citation>
    <scope>NUCLEOTIDE SEQUENCE [LARGE SCALE GENOMIC DNA]</scope>
    <source>
        <strain evidence="4">36N120E</strain>
    </source>
</reference>
<comment type="caution">
    <text evidence="4">The sequence shown here is derived from an EMBL/GenBank/DDBJ whole genome shotgun (WGS) entry which is preliminary data.</text>
</comment>
<evidence type="ECO:0000313" key="4">
    <source>
        <dbReference type="EMBL" id="KRX04853.1"/>
    </source>
</evidence>
<dbReference type="OMA" id="ENETLQC"/>
<evidence type="ECO:0000259" key="3">
    <source>
        <dbReference type="PROSITE" id="PS50235"/>
    </source>
</evidence>